<dbReference type="Proteomes" id="UP001596425">
    <property type="component" value="Unassembled WGS sequence"/>
</dbReference>
<protein>
    <submittedName>
        <fullName evidence="3">SHOCT domain-containing protein</fullName>
    </submittedName>
</protein>
<evidence type="ECO:0000256" key="1">
    <source>
        <dbReference type="SAM" id="Phobius"/>
    </source>
</evidence>
<evidence type="ECO:0000313" key="4">
    <source>
        <dbReference type="Proteomes" id="UP001596425"/>
    </source>
</evidence>
<proteinExistence type="predicted"/>
<accession>A0ABW1YUD0</accession>
<comment type="caution">
    <text evidence="3">The sequence shown here is derived from an EMBL/GenBank/DDBJ whole genome shotgun (WGS) entry which is preliminary data.</text>
</comment>
<organism evidence="3 4">
    <name type="scientific">Microbulbifer taiwanensis</name>
    <dbReference type="NCBI Taxonomy" id="986746"/>
    <lineage>
        <taxon>Bacteria</taxon>
        <taxon>Pseudomonadati</taxon>
        <taxon>Pseudomonadota</taxon>
        <taxon>Gammaproteobacteria</taxon>
        <taxon>Cellvibrionales</taxon>
        <taxon>Microbulbiferaceae</taxon>
        <taxon>Microbulbifer</taxon>
    </lineage>
</organism>
<keyword evidence="1" id="KW-0812">Transmembrane</keyword>
<feature type="transmembrane region" description="Helical" evidence="1">
    <location>
        <begin position="9"/>
        <end position="28"/>
    </location>
</feature>
<keyword evidence="4" id="KW-1185">Reference proteome</keyword>
<feature type="transmembrane region" description="Helical" evidence="1">
    <location>
        <begin position="34"/>
        <end position="51"/>
    </location>
</feature>
<evidence type="ECO:0000259" key="2">
    <source>
        <dbReference type="Pfam" id="PF09851"/>
    </source>
</evidence>
<gene>
    <name evidence="3" type="ORF">ACFQBM_17230</name>
</gene>
<reference evidence="4" key="1">
    <citation type="journal article" date="2019" name="Int. J. Syst. Evol. Microbiol.">
        <title>The Global Catalogue of Microorganisms (GCM) 10K type strain sequencing project: providing services to taxonomists for standard genome sequencing and annotation.</title>
        <authorList>
            <consortium name="The Broad Institute Genomics Platform"/>
            <consortium name="The Broad Institute Genome Sequencing Center for Infectious Disease"/>
            <person name="Wu L."/>
            <person name="Ma J."/>
        </authorList>
    </citation>
    <scope>NUCLEOTIDE SEQUENCE [LARGE SCALE GENOMIC DNA]</scope>
    <source>
        <strain evidence="4">CGMCC 1.13718</strain>
    </source>
</reference>
<dbReference type="EMBL" id="JBHSVR010000001">
    <property type="protein sequence ID" value="MFC6635035.1"/>
    <property type="molecule type" value="Genomic_DNA"/>
</dbReference>
<dbReference type="RefSeq" id="WP_193195137.1">
    <property type="nucleotide sequence ID" value="NZ_JACZFR010000082.1"/>
</dbReference>
<keyword evidence="1" id="KW-0472">Membrane</keyword>
<evidence type="ECO:0000313" key="3">
    <source>
        <dbReference type="EMBL" id="MFC6635035.1"/>
    </source>
</evidence>
<dbReference type="InterPro" id="IPR018649">
    <property type="entry name" value="SHOCT"/>
</dbReference>
<keyword evidence="1" id="KW-1133">Transmembrane helix</keyword>
<feature type="domain" description="SHOCT" evidence="2">
    <location>
        <begin position="67"/>
        <end position="94"/>
    </location>
</feature>
<dbReference type="Pfam" id="PF09851">
    <property type="entry name" value="SHOCT"/>
    <property type="match status" value="1"/>
</dbReference>
<name>A0ABW1YUD0_9GAMM</name>
<sequence length="95" mass="10733">MVSFFQKYRVFWIVVACGLSLLGVVLWGGRFEQFLVVFTIPGIMLGVFMFLTSANKRHSAEVISEADEILKWSQLKDAGAISEAEYEIKKKEILG</sequence>